<reference evidence="1" key="1">
    <citation type="submission" date="2014-11" db="EMBL/GenBank/DDBJ databases">
        <authorList>
            <person name="Amaro Gonzalez C."/>
        </authorList>
    </citation>
    <scope>NUCLEOTIDE SEQUENCE</scope>
</reference>
<evidence type="ECO:0000313" key="1">
    <source>
        <dbReference type="EMBL" id="JAH91872.1"/>
    </source>
</evidence>
<dbReference type="EMBL" id="GBXM01016705">
    <property type="protein sequence ID" value="JAH91872.1"/>
    <property type="molecule type" value="Transcribed_RNA"/>
</dbReference>
<name>A0A0E9WNE2_ANGAN</name>
<accession>A0A0E9WNE2</accession>
<proteinExistence type="predicted"/>
<dbReference type="AlphaFoldDB" id="A0A0E9WNE2"/>
<organism evidence="1">
    <name type="scientific">Anguilla anguilla</name>
    <name type="common">European freshwater eel</name>
    <name type="synonym">Muraena anguilla</name>
    <dbReference type="NCBI Taxonomy" id="7936"/>
    <lineage>
        <taxon>Eukaryota</taxon>
        <taxon>Metazoa</taxon>
        <taxon>Chordata</taxon>
        <taxon>Craniata</taxon>
        <taxon>Vertebrata</taxon>
        <taxon>Euteleostomi</taxon>
        <taxon>Actinopterygii</taxon>
        <taxon>Neopterygii</taxon>
        <taxon>Teleostei</taxon>
        <taxon>Anguilliformes</taxon>
        <taxon>Anguillidae</taxon>
        <taxon>Anguilla</taxon>
    </lineage>
</organism>
<sequence length="41" mass="4959">MSYWCCYKYFTMSVCYRHGLAFSAWVLSYSQELRGELSFLM</sequence>
<protein>
    <submittedName>
        <fullName evidence="1">Uncharacterized protein</fullName>
    </submittedName>
</protein>
<reference evidence="1" key="2">
    <citation type="journal article" date="2015" name="Fish Shellfish Immunol.">
        <title>Early steps in the European eel (Anguilla anguilla)-Vibrio vulnificus interaction in the gills: Role of the RtxA13 toxin.</title>
        <authorList>
            <person name="Callol A."/>
            <person name="Pajuelo D."/>
            <person name="Ebbesson L."/>
            <person name="Teles M."/>
            <person name="MacKenzie S."/>
            <person name="Amaro C."/>
        </authorList>
    </citation>
    <scope>NUCLEOTIDE SEQUENCE</scope>
</reference>